<feature type="compositionally biased region" description="Polar residues" evidence="9">
    <location>
        <begin position="764"/>
        <end position="777"/>
    </location>
</feature>
<dbReference type="InterPro" id="IPR001772">
    <property type="entry name" value="KA1_dom"/>
</dbReference>
<feature type="region of interest" description="Disordered" evidence="9">
    <location>
        <begin position="853"/>
        <end position="929"/>
    </location>
</feature>
<dbReference type="FunFam" id="3.30.200.20:FF:000003">
    <property type="entry name" value="Non-specific serine/threonine protein kinase"/>
    <property type="match status" value="1"/>
</dbReference>
<evidence type="ECO:0000313" key="12">
    <source>
        <dbReference type="EMBL" id="KAK4516702.1"/>
    </source>
</evidence>
<dbReference type="SUPFAM" id="SSF56112">
    <property type="entry name" value="Protein kinase-like (PK-like)"/>
    <property type="match status" value="1"/>
</dbReference>
<feature type="compositionally biased region" description="Acidic residues" evidence="9">
    <location>
        <begin position="446"/>
        <end position="456"/>
    </location>
</feature>
<feature type="compositionally biased region" description="Pro residues" evidence="9">
    <location>
        <begin position="625"/>
        <end position="637"/>
    </location>
</feature>
<dbReference type="InterPro" id="IPR008271">
    <property type="entry name" value="Ser/Thr_kinase_AS"/>
</dbReference>
<evidence type="ECO:0000256" key="9">
    <source>
        <dbReference type="SAM" id="MobiDB-lite"/>
    </source>
</evidence>
<feature type="region of interest" description="Disordered" evidence="9">
    <location>
        <begin position="394"/>
        <end position="420"/>
    </location>
</feature>
<dbReference type="GeneID" id="89955366"/>
<comment type="catalytic activity">
    <reaction evidence="7">
        <text>L-threonyl-[protein] + ATP = O-phospho-L-threonyl-[protein] + ADP + H(+)</text>
        <dbReference type="Rhea" id="RHEA:46608"/>
        <dbReference type="Rhea" id="RHEA-COMP:11060"/>
        <dbReference type="Rhea" id="RHEA-COMP:11605"/>
        <dbReference type="ChEBI" id="CHEBI:15378"/>
        <dbReference type="ChEBI" id="CHEBI:30013"/>
        <dbReference type="ChEBI" id="CHEBI:30616"/>
        <dbReference type="ChEBI" id="CHEBI:61977"/>
        <dbReference type="ChEBI" id="CHEBI:456216"/>
        <dbReference type="EC" id="2.7.11.1"/>
    </reaction>
</comment>
<evidence type="ECO:0000256" key="4">
    <source>
        <dbReference type="ARBA" id="ARBA00022741"/>
    </source>
</evidence>
<dbReference type="PANTHER" id="PTHR24346">
    <property type="entry name" value="MAP/MICROTUBULE AFFINITY-REGULATING KINASE"/>
    <property type="match status" value="1"/>
</dbReference>
<evidence type="ECO:0000259" key="10">
    <source>
        <dbReference type="PROSITE" id="PS50011"/>
    </source>
</evidence>
<keyword evidence="5" id="KW-0418">Kinase</keyword>
<feature type="compositionally biased region" description="Low complexity" evidence="9">
    <location>
        <begin position="534"/>
        <end position="543"/>
    </location>
</feature>
<sequence>MSLFVHPLEQQPQPSEQEKPTFVPDSHIDSTAMSQQAHLEQAQQQTPSSSPSPPPPRPQQRAYSVTAMPSELQKSVMRHQEAEHQEKLRHNQPWWQYYYQLYHYHLPPGRKPTVFGPYLLLQTMGEGEFGKVKFGIEVKTGQEVAIKLIRKDSIDSTSRMTKVEREISVLRVLRHPNIVELFDVIETEKYIGIILQCATGGELFDYILAHRYLKERDASRLFAQLISGVHYMHQKHIVHRDLKLENLLLDKHRNVLITDFGFANQFTSPQDDLMSTSCGSPCYAAPELVMNQGVYVGPAVDIWSCGVILFAMLCGYLPYDDDPANPESYNINLLYKYILNTPLIFPDYISEEACDLLSLMLVPDPEKRCTMETIMAHPWLSPHQHLFAQAPQEEDDTISEEEQVVPDQDTPIPEPARRNTTIGVSQYQNDANEIVDIPQTIKEQEVSEDQEMEELPSEQHEDTTSNATTKDTPMQDISTIELPPLTVTATTDETDETITEENAANQQAEQQQQQQPPKQESKTPVSPSPPIPPQKQDIPIIQDEVQPISPLPTVHQKTENRPKSTISSTEKVLHFLSGHSNTPKPGNTNEKRTRHMSLAIENGSPSILQAKFLSSINQRKTVSPSPSPQQQPTPEASPSPNTSASTPHPSKKPNNTKRNVRLSTMTPPPQPQPSRTNDRGTRRKTLSLLVNSMTDNTKMPFSNRRQSNARTPPPSTTAAVTEERVHMMPSVSEHTINRMTDKEKHRSAGKKLMDWFKKKPLSTIHRSTNQSSDTMLHNSHDLPSSSSNTNSGFSDATTVVDPKLRTHHGAVDQEALTSRPPAQVFAEVKAALKASGLECKRDGGEYKLKCSRPKRPAEKRNMNSHHYHQNGSSSGNPPFRMLLRRSSAHQSTVSATTTTTTHTTIKSSESGSSDSNTKPATIYGDPNVDPGEEVRFSVELCKIKNLPGLYIVDMRRMRGNVWAYKFIYRTLLDTLKLGGKSGYLNTEKQQQQQQQQQEEEEAPPVIHEESNANHRLSTASSSGGNSSSILDDAPHTPSPPNLTSKEANAATATAVVA</sequence>
<evidence type="ECO:0000256" key="8">
    <source>
        <dbReference type="ARBA" id="ARBA00048679"/>
    </source>
</evidence>
<feature type="compositionally biased region" description="Low complexity" evidence="9">
    <location>
        <begin position="35"/>
        <end position="49"/>
    </location>
</feature>
<feature type="compositionally biased region" description="Polar residues" evidence="9">
    <location>
        <begin position="464"/>
        <end position="478"/>
    </location>
</feature>
<evidence type="ECO:0000313" key="13">
    <source>
        <dbReference type="Proteomes" id="UP001304243"/>
    </source>
</evidence>
<comment type="caution">
    <text evidence="12">The sequence shown here is derived from an EMBL/GenBank/DDBJ whole genome shotgun (WGS) entry which is preliminary data.</text>
</comment>
<evidence type="ECO:0000256" key="2">
    <source>
        <dbReference type="ARBA" id="ARBA00022527"/>
    </source>
</evidence>
<dbReference type="GO" id="GO:0004674">
    <property type="term" value="F:protein serine/threonine kinase activity"/>
    <property type="evidence" value="ECO:0007669"/>
    <property type="project" value="UniProtKB-KW"/>
</dbReference>
<dbReference type="FunFam" id="1.10.510.10:FF:000571">
    <property type="entry name" value="Maternal embryonic leucine zipper kinase"/>
    <property type="match status" value="1"/>
</dbReference>
<dbReference type="Pfam" id="PF02149">
    <property type="entry name" value="KA1"/>
    <property type="match status" value="1"/>
</dbReference>
<protein>
    <recommendedName>
        <fullName evidence="1">non-specific serine/threonine protein kinase</fullName>
        <ecNumber evidence="1">2.7.11.1</ecNumber>
    </recommendedName>
</protein>
<evidence type="ECO:0000256" key="7">
    <source>
        <dbReference type="ARBA" id="ARBA00047899"/>
    </source>
</evidence>
<dbReference type="Gene3D" id="1.10.510.10">
    <property type="entry name" value="Transferase(Phosphotransferase) domain 1"/>
    <property type="match status" value="1"/>
</dbReference>
<dbReference type="PANTHER" id="PTHR24346:SF110">
    <property type="entry name" value="NON-SPECIFIC SERINE_THREONINE PROTEIN KINASE"/>
    <property type="match status" value="1"/>
</dbReference>
<feature type="compositionally biased region" description="Polar residues" evidence="9">
    <location>
        <begin position="603"/>
        <end position="622"/>
    </location>
</feature>
<dbReference type="Proteomes" id="UP001304243">
    <property type="component" value="Unassembled WGS sequence"/>
</dbReference>
<dbReference type="RefSeq" id="XP_064683368.1">
    <property type="nucleotide sequence ID" value="XM_064830866.1"/>
</dbReference>
<feature type="domain" description="KA1" evidence="11">
    <location>
        <begin position="927"/>
        <end position="977"/>
    </location>
</feature>
<feature type="region of interest" description="Disordered" evidence="9">
    <location>
        <begin position="1"/>
        <end position="63"/>
    </location>
</feature>
<dbReference type="EMBL" id="JASEJX010000014">
    <property type="protein sequence ID" value="KAK4516702.1"/>
    <property type="molecule type" value="Genomic_DNA"/>
</dbReference>
<feature type="region of interest" description="Disordered" evidence="9">
    <location>
        <begin position="763"/>
        <end position="797"/>
    </location>
</feature>
<gene>
    <name evidence="12" type="ORF">ATC70_011680</name>
</gene>
<keyword evidence="13" id="KW-1185">Reference proteome</keyword>
<dbReference type="AlphaFoldDB" id="A0AAN7DGR1"/>
<evidence type="ECO:0000259" key="11">
    <source>
        <dbReference type="PROSITE" id="PS50032"/>
    </source>
</evidence>
<feature type="compositionally biased region" description="Low complexity" evidence="9">
    <location>
        <begin position="888"/>
        <end position="910"/>
    </location>
</feature>
<feature type="compositionally biased region" description="Low complexity" evidence="9">
    <location>
        <begin position="500"/>
        <end position="515"/>
    </location>
</feature>
<dbReference type="SUPFAM" id="SSF103243">
    <property type="entry name" value="KA1-like"/>
    <property type="match status" value="1"/>
</dbReference>
<keyword evidence="6" id="KW-0067">ATP-binding</keyword>
<dbReference type="PROSITE" id="PS00108">
    <property type="entry name" value="PROTEIN_KINASE_ST"/>
    <property type="match status" value="1"/>
</dbReference>
<feature type="compositionally biased region" description="Basic residues" evidence="9">
    <location>
        <begin position="649"/>
        <end position="660"/>
    </location>
</feature>
<organism evidence="12 13">
    <name type="scientific">Mucor velutinosus</name>
    <dbReference type="NCBI Taxonomy" id="708070"/>
    <lineage>
        <taxon>Eukaryota</taxon>
        <taxon>Fungi</taxon>
        <taxon>Fungi incertae sedis</taxon>
        <taxon>Mucoromycota</taxon>
        <taxon>Mucoromycotina</taxon>
        <taxon>Mucoromycetes</taxon>
        <taxon>Mucorales</taxon>
        <taxon>Mucorineae</taxon>
        <taxon>Mucoraceae</taxon>
        <taxon>Mucor</taxon>
    </lineage>
</organism>
<dbReference type="GO" id="GO:0005737">
    <property type="term" value="C:cytoplasm"/>
    <property type="evidence" value="ECO:0007669"/>
    <property type="project" value="TreeGrafter"/>
</dbReference>
<proteinExistence type="predicted"/>
<dbReference type="GO" id="GO:0035556">
    <property type="term" value="P:intracellular signal transduction"/>
    <property type="evidence" value="ECO:0007669"/>
    <property type="project" value="TreeGrafter"/>
</dbReference>
<evidence type="ECO:0000256" key="1">
    <source>
        <dbReference type="ARBA" id="ARBA00012513"/>
    </source>
</evidence>
<keyword evidence="3" id="KW-0808">Transferase</keyword>
<dbReference type="SMART" id="SM00220">
    <property type="entry name" value="S_TKc"/>
    <property type="match status" value="1"/>
</dbReference>
<feature type="region of interest" description="Disordered" evidence="9">
    <location>
        <begin position="445"/>
        <end position="719"/>
    </location>
</feature>
<dbReference type="InterPro" id="IPR000719">
    <property type="entry name" value="Prot_kinase_dom"/>
</dbReference>
<accession>A0AAN7DGR1</accession>
<keyword evidence="4" id="KW-0547">Nucleotide-binding</keyword>
<evidence type="ECO:0000256" key="3">
    <source>
        <dbReference type="ARBA" id="ARBA00022679"/>
    </source>
</evidence>
<feature type="compositionally biased region" description="Low complexity" evidence="9">
    <location>
        <begin position="1047"/>
        <end position="1057"/>
    </location>
</feature>
<dbReference type="InterPro" id="IPR028375">
    <property type="entry name" value="KA1/Ssp2_C"/>
</dbReference>
<feature type="region of interest" description="Disordered" evidence="9">
    <location>
        <begin position="986"/>
        <end position="1057"/>
    </location>
</feature>
<feature type="compositionally biased region" description="Acidic residues" evidence="9">
    <location>
        <begin position="394"/>
        <end position="404"/>
    </location>
</feature>
<dbReference type="Pfam" id="PF00069">
    <property type="entry name" value="Pkinase"/>
    <property type="match status" value="1"/>
</dbReference>
<dbReference type="PROSITE" id="PS50032">
    <property type="entry name" value="KA1"/>
    <property type="match status" value="1"/>
</dbReference>
<dbReference type="GO" id="GO:0005524">
    <property type="term" value="F:ATP binding"/>
    <property type="evidence" value="ECO:0007669"/>
    <property type="project" value="UniProtKB-KW"/>
</dbReference>
<feature type="compositionally biased region" description="Low complexity" evidence="9">
    <location>
        <begin position="638"/>
        <end position="648"/>
    </location>
</feature>
<dbReference type="InterPro" id="IPR011009">
    <property type="entry name" value="Kinase-like_dom_sf"/>
</dbReference>
<feature type="domain" description="Protein kinase" evidence="10">
    <location>
        <begin position="118"/>
        <end position="380"/>
    </location>
</feature>
<keyword evidence="2" id="KW-0723">Serine/threonine-protein kinase</keyword>
<feature type="compositionally biased region" description="Polar residues" evidence="9">
    <location>
        <begin position="578"/>
        <end position="588"/>
    </location>
</feature>
<evidence type="ECO:0000256" key="6">
    <source>
        <dbReference type="ARBA" id="ARBA00022840"/>
    </source>
</evidence>
<dbReference type="EC" id="2.7.11.1" evidence="1"/>
<dbReference type="Gene3D" id="3.30.310.80">
    <property type="entry name" value="Kinase associated domain 1, KA1"/>
    <property type="match status" value="1"/>
</dbReference>
<feature type="compositionally biased region" description="Polar residues" evidence="9">
    <location>
        <begin position="688"/>
        <end position="710"/>
    </location>
</feature>
<feature type="compositionally biased region" description="Low complexity" evidence="9">
    <location>
        <begin position="781"/>
        <end position="794"/>
    </location>
</feature>
<comment type="catalytic activity">
    <reaction evidence="8">
        <text>L-seryl-[protein] + ATP = O-phospho-L-seryl-[protein] + ADP + H(+)</text>
        <dbReference type="Rhea" id="RHEA:17989"/>
        <dbReference type="Rhea" id="RHEA-COMP:9863"/>
        <dbReference type="Rhea" id="RHEA-COMP:11604"/>
        <dbReference type="ChEBI" id="CHEBI:15378"/>
        <dbReference type="ChEBI" id="CHEBI:29999"/>
        <dbReference type="ChEBI" id="CHEBI:30616"/>
        <dbReference type="ChEBI" id="CHEBI:83421"/>
        <dbReference type="ChEBI" id="CHEBI:456216"/>
        <dbReference type="EC" id="2.7.11.1"/>
    </reaction>
</comment>
<dbReference type="PROSITE" id="PS50011">
    <property type="entry name" value="PROTEIN_KINASE_DOM"/>
    <property type="match status" value="1"/>
</dbReference>
<name>A0AAN7DGR1_9FUNG</name>
<reference evidence="12 13" key="1">
    <citation type="submission" date="2022-11" db="EMBL/GenBank/DDBJ databases">
        <title>Mucor velutinosus strain NIH1002 WGS.</title>
        <authorList>
            <person name="Subramanian P."/>
            <person name="Mullikin J.C."/>
            <person name="Segre J.A."/>
            <person name="Zelazny A.M."/>
        </authorList>
    </citation>
    <scope>NUCLEOTIDE SEQUENCE [LARGE SCALE GENOMIC DNA]</scope>
    <source>
        <strain evidence="12 13">NIH1002</strain>
    </source>
</reference>
<evidence type="ECO:0000256" key="5">
    <source>
        <dbReference type="ARBA" id="ARBA00022777"/>
    </source>
</evidence>